<dbReference type="CDD" id="cd03429">
    <property type="entry name" value="NUDIX_NADH_pyrophosphatase_Nudt13"/>
    <property type="match status" value="1"/>
</dbReference>
<dbReference type="InterPro" id="IPR050241">
    <property type="entry name" value="NAD-cap_RNA_hydrolase_NudC"/>
</dbReference>
<dbReference type="FunFam" id="3.90.79.10:FF:000042">
    <property type="entry name" value="Probable NADH pyrophosphatase"/>
    <property type="match status" value="1"/>
</dbReference>
<dbReference type="InterPro" id="IPR000086">
    <property type="entry name" value="NUDIX_hydrolase_dom"/>
</dbReference>
<dbReference type="GO" id="GO:0019677">
    <property type="term" value="P:NAD+ catabolic process"/>
    <property type="evidence" value="ECO:0007669"/>
    <property type="project" value="TreeGrafter"/>
</dbReference>
<evidence type="ECO:0000259" key="10">
    <source>
        <dbReference type="PROSITE" id="PS51462"/>
    </source>
</evidence>
<evidence type="ECO:0000256" key="8">
    <source>
        <dbReference type="ARBA" id="ARBA00023027"/>
    </source>
</evidence>
<keyword evidence="7" id="KW-0460">Magnesium</keyword>
<sequence length="441" mass="48093">MNPPAVSIYPLGKLPSSLLRPRLPSIALRVRGSRRYAVKAPIMADETGDGFLTRKFGAGVENYFSGSPLNRLGFLRTNHTFLSSALTHASTRFILLKNLDPFSASPTHLAFATYPDVEPLISNPYAVDEKTTIASFDSTIDTPLTIFLGVDEAAASTDHITWDNGKYAGQAYFAIDVTPRPGSSCHSAAEQLLGTLKLKYAEYDFKRSRLDLRLNRDHAAILASARSLANWNATAPFCASCGQKTMSTHAGTKRHCPPTDRGVERRPCASREGVHNINFPRTDPTVIVAVISSDGQRVLLGRQKKWPKDWYSTLAGFLEPGESIEEAVRREVWEEAGVTVGRVVLHSSQPWPYPANLMIGAIAEALPGKETIDLGNDPELEGAKWFPFGEVVEALKFTSGLNEAPPAGYRPGSLRLPPKTAIANQLIQAVVLSGFHLTSKI</sequence>
<name>A0AAV9UUH0_9PEZI</name>
<evidence type="ECO:0000256" key="7">
    <source>
        <dbReference type="ARBA" id="ARBA00022842"/>
    </source>
</evidence>
<dbReference type="Pfam" id="PF09296">
    <property type="entry name" value="NUDIX-like"/>
    <property type="match status" value="1"/>
</dbReference>
<dbReference type="PROSITE" id="PS00893">
    <property type="entry name" value="NUDIX_BOX"/>
    <property type="match status" value="1"/>
</dbReference>
<comment type="caution">
    <text evidence="11">The sequence shown here is derived from an EMBL/GenBank/DDBJ whole genome shotgun (WGS) entry which is preliminary data.</text>
</comment>
<evidence type="ECO:0000256" key="1">
    <source>
        <dbReference type="ARBA" id="ARBA00001946"/>
    </source>
</evidence>
<evidence type="ECO:0000256" key="5">
    <source>
        <dbReference type="ARBA" id="ARBA00022723"/>
    </source>
</evidence>
<evidence type="ECO:0000256" key="6">
    <source>
        <dbReference type="ARBA" id="ARBA00022801"/>
    </source>
</evidence>
<dbReference type="GO" id="GO:0006742">
    <property type="term" value="P:NADP+ catabolic process"/>
    <property type="evidence" value="ECO:0007669"/>
    <property type="project" value="TreeGrafter"/>
</dbReference>
<evidence type="ECO:0000256" key="3">
    <source>
        <dbReference type="ARBA" id="ARBA00009595"/>
    </source>
</evidence>
<accession>A0AAV9UUH0</accession>
<dbReference type="GO" id="GO:0035529">
    <property type="term" value="F:NADH pyrophosphatase activity"/>
    <property type="evidence" value="ECO:0007669"/>
    <property type="project" value="TreeGrafter"/>
</dbReference>
<reference evidence="11 12" key="1">
    <citation type="submission" date="2019-10" db="EMBL/GenBank/DDBJ databases">
        <authorList>
            <person name="Palmer J.M."/>
        </authorList>
    </citation>
    <scope>NUCLEOTIDE SEQUENCE [LARGE SCALE GENOMIC DNA]</scope>
    <source>
        <strain evidence="11 12">TWF696</strain>
    </source>
</reference>
<gene>
    <name evidence="11" type="primary">NPY1</name>
    <name evidence="11" type="ORF">TWF696_007189</name>
</gene>
<keyword evidence="8" id="KW-0520">NAD</keyword>
<comment type="cofactor">
    <cofactor evidence="1">
        <name>Mg(2+)</name>
        <dbReference type="ChEBI" id="CHEBI:18420"/>
    </cofactor>
</comment>
<dbReference type="EMBL" id="JAVHNQ010000005">
    <property type="protein sequence ID" value="KAK6347110.1"/>
    <property type="molecule type" value="Genomic_DNA"/>
</dbReference>
<dbReference type="InterPro" id="IPR020084">
    <property type="entry name" value="NUDIX_hydrolase_CS"/>
</dbReference>
<evidence type="ECO:0000256" key="2">
    <source>
        <dbReference type="ARBA" id="ARBA00001947"/>
    </source>
</evidence>
<dbReference type="PANTHER" id="PTHR42904:SF6">
    <property type="entry name" value="NAD-CAPPED RNA HYDROLASE NUDT12"/>
    <property type="match status" value="1"/>
</dbReference>
<evidence type="ECO:0000256" key="9">
    <source>
        <dbReference type="ARBA" id="ARBA00023679"/>
    </source>
</evidence>
<dbReference type="NCBIfam" id="NF001299">
    <property type="entry name" value="PRK00241.1"/>
    <property type="match status" value="1"/>
</dbReference>
<keyword evidence="6" id="KW-0378">Hydrolase</keyword>
<comment type="cofactor">
    <cofactor evidence="2">
        <name>Zn(2+)</name>
        <dbReference type="ChEBI" id="CHEBI:29105"/>
    </cofactor>
</comment>
<dbReference type="PANTHER" id="PTHR42904">
    <property type="entry name" value="NUDIX HYDROLASE, NUDC SUBFAMILY"/>
    <property type="match status" value="1"/>
</dbReference>
<evidence type="ECO:0000313" key="12">
    <source>
        <dbReference type="Proteomes" id="UP001375240"/>
    </source>
</evidence>
<comment type="similarity">
    <text evidence="3">Belongs to the Nudix hydrolase family. NudC subfamily.</text>
</comment>
<dbReference type="InterPro" id="IPR015797">
    <property type="entry name" value="NUDIX_hydrolase-like_dom_sf"/>
</dbReference>
<dbReference type="InterPro" id="IPR049734">
    <property type="entry name" value="NudC-like_C"/>
</dbReference>
<proteinExistence type="inferred from homology"/>
<dbReference type="Gene3D" id="3.90.79.20">
    <property type="match status" value="1"/>
</dbReference>
<dbReference type="GO" id="GO:0046872">
    <property type="term" value="F:metal ion binding"/>
    <property type="evidence" value="ECO:0007669"/>
    <property type="project" value="UniProtKB-KW"/>
</dbReference>
<dbReference type="EC" id="3.6.1.22" evidence="4"/>
<dbReference type="Pfam" id="PF00293">
    <property type="entry name" value="NUDIX"/>
    <property type="match status" value="1"/>
</dbReference>
<evidence type="ECO:0000256" key="4">
    <source>
        <dbReference type="ARBA" id="ARBA00012381"/>
    </source>
</evidence>
<dbReference type="PROSITE" id="PS51462">
    <property type="entry name" value="NUDIX"/>
    <property type="match status" value="1"/>
</dbReference>
<evidence type="ECO:0000313" key="11">
    <source>
        <dbReference type="EMBL" id="KAK6347110.1"/>
    </source>
</evidence>
<dbReference type="InterPro" id="IPR015375">
    <property type="entry name" value="NADH_PPase-like_N"/>
</dbReference>
<feature type="domain" description="Nudix hydrolase" evidence="10">
    <location>
        <begin position="280"/>
        <end position="410"/>
    </location>
</feature>
<dbReference type="SUPFAM" id="SSF55811">
    <property type="entry name" value="Nudix"/>
    <property type="match status" value="1"/>
</dbReference>
<keyword evidence="12" id="KW-1185">Reference proteome</keyword>
<keyword evidence="5" id="KW-0479">Metal-binding</keyword>
<comment type="catalytic activity">
    <reaction evidence="9">
        <text>a 5'-end NAD(+)-phospho-ribonucleoside in mRNA + H2O = a 5'-end phospho-adenosine-phospho-ribonucleoside in mRNA + beta-nicotinamide D-ribonucleotide + 2 H(+)</text>
        <dbReference type="Rhea" id="RHEA:60876"/>
        <dbReference type="Rhea" id="RHEA-COMP:15698"/>
        <dbReference type="Rhea" id="RHEA-COMP:15719"/>
        <dbReference type="ChEBI" id="CHEBI:14649"/>
        <dbReference type="ChEBI" id="CHEBI:15377"/>
        <dbReference type="ChEBI" id="CHEBI:15378"/>
        <dbReference type="ChEBI" id="CHEBI:144029"/>
        <dbReference type="ChEBI" id="CHEBI:144051"/>
    </reaction>
    <physiologicalReaction direction="left-to-right" evidence="9">
        <dbReference type="Rhea" id="RHEA:60877"/>
    </physiologicalReaction>
</comment>
<dbReference type="GO" id="GO:0005777">
    <property type="term" value="C:peroxisome"/>
    <property type="evidence" value="ECO:0007669"/>
    <property type="project" value="TreeGrafter"/>
</dbReference>
<protein>
    <recommendedName>
        <fullName evidence="4">NAD(+) diphosphatase</fullName>
        <ecNumber evidence="4">3.6.1.22</ecNumber>
    </recommendedName>
</protein>
<dbReference type="Gene3D" id="3.90.79.10">
    <property type="entry name" value="Nucleoside Triphosphate Pyrophosphohydrolase"/>
    <property type="match status" value="1"/>
</dbReference>
<dbReference type="GO" id="GO:0005829">
    <property type="term" value="C:cytosol"/>
    <property type="evidence" value="ECO:0007669"/>
    <property type="project" value="TreeGrafter"/>
</dbReference>
<dbReference type="Proteomes" id="UP001375240">
    <property type="component" value="Unassembled WGS sequence"/>
</dbReference>
<dbReference type="AlphaFoldDB" id="A0AAV9UUH0"/>
<organism evidence="11 12">
    <name type="scientific">Orbilia brochopaga</name>
    <dbReference type="NCBI Taxonomy" id="3140254"/>
    <lineage>
        <taxon>Eukaryota</taxon>
        <taxon>Fungi</taxon>
        <taxon>Dikarya</taxon>
        <taxon>Ascomycota</taxon>
        <taxon>Pezizomycotina</taxon>
        <taxon>Orbiliomycetes</taxon>
        <taxon>Orbiliales</taxon>
        <taxon>Orbiliaceae</taxon>
        <taxon>Orbilia</taxon>
    </lineage>
</organism>